<feature type="domain" description="HTH cro/C1-type" evidence="2">
    <location>
        <begin position="51"/>
        <end position="106"/>
    </location>
</feature>
<evidence type="ECO:0000259" key="2">
    <source>
        <dbReference type="PROSITE" id="PS50943"/>
    </source>
</evidence>
<gene>
    <name evidence="3" type="ORF">FTUN_3342</name>
</gene>
<reference evidence="4" key="1">
    <citation type="submission" date="2020-05" db="EMBL/GenBank/DDBJ databases">
        <title>Frigoriglobus tundricola gen. nov., sp. nov., a psychrotolerant cellulolytic planctomycete of the family Gemmataceae with two divergent copies of 16S rRNA gene.</title>
        <authorList>
            <person name="Kulichevskaya I.S."/>
            <person name="Ivanova A.A."/>
            <person name="Naumoff D.G."/>
            <person name="Beletsky A.V."/>
            <person name="Rijpstra W.I.C."/>
            <person name="Sinninghe Damste J.S."/>
            <person name="Mardanov A.V."/>
            <person name="Ravin N.V."/>
            <person name="Dedysh S.N."/>
        </authorList>
    </citation>
    <scope>NUCLEOTIDE SEQUENCE [LARGE SCALE GENOMIC DNA]</scope>
    <source>
        <strain evidence="4">PL17</strain>
    </source>
</reference>
<dbReference type="InterPro" id="IPR001387">
    <property type="entry name" value="Cro/C1-type_HTH"/>
</dbReference>
<keyword evidence="4" id="KW-1185">Reference proteome</keyword>
<dbReference type="AlphaFoldDB" id="A0A6M5YP90"/>
<dbReference type="GO" id="GO:0003677">
    <property type="term" value="F:DNA binding"/>
    <property type="evidence" value="ECO:0007669"/>
    <property type="project" value="InterPro"/>
</dbReference>
<name>A0A6M5YP90_9BACT</name>
<proteinExistence type="predicted"/>
<dbReference type="SUPFAM" id="SSF47413">
    <property type="entry name" value="lambda repressor-like DNA-binding domains"/>
    <property type="match status" value="1"/>
</dbReference>
<evidence type="ECO:0000256" key="1">
    <source>
        <dbReference type="SAM" id="MobiDB-lite"/>
    </source>
</evidence>
<evidence type="ECO:0000313" key="4">
    <source>
        <dbReference type="Proteomes" id="UP000503447"/>
    </source>
</evidence>
<evidence type="ECO:0000313" key="3">
    <source>
        <dbReference type="EMBL" id="QJW95788.1"/>
    </source>
</evidence>
<dbReference type="Gene3D" id="1.10.260.40">
    <property type="entry name" value="lambda repressor-like DNA-binding domains"/>
    <property type="match status" value="1"/>
</dbReference>
<organism evidence="3 4">
    <name type="scientific">Frigoriglobus tundricola</name>
    <dbReference type="NCBI Taxonomy" id="2774151"/>
    <lineage>
        <taxon>Bacteria</taxon>
        <taxon>Pseudomonadati</taxon>
        <taxon>Planctomycetota</taxon>
        <taxon>Planctomycetia</taxon>
        <taxon>Gemmatales</taxon>
        <taxon>Gemmataceae</taxon>
        <taxon>Frigoriglobus</taxon>
    </lineage>
</organism>
<feature type="region of interest" description="Disordered" evidence="1">
    <location>
        <begin position="1"/>
        <end position="24"/>
    </location>
</feature>
<dbReference type="PROSITE" id="PS50943">
    <property type="entry name" value="HTH_CROC1"/>
    <property type="match status" value="1"/>
</dbReference>
<feature type="compositionally biased region" description="Basic residues" evidence="1">
    <location>
        <begin position="1"/>
        <end position="12"/>
    </location>
</feature>
<dbReference type="KEGG" id="ftj:FTUN_3342"/>
<dbReference type="Proteomes" id="UP000503447">
    <property type="component" value="Chromosome"/>
</dbReference>
<dbReference type="RefSeq" id="WP_171471505.1">
    <property type="nucleotide sequence ID" value="NZ_CP053452.2"/>
</dbReference>
<dbReference type="Pfam" id="PF13744">
    <property type="entry name" value="HTH_37"/>
    <property type="match status" value="1"/>
</dbReference>
<dbReference type="InterPro" id="IPR039554">
    <property type="entry name" value="HigA2-like_HTH"/>
</dbReference>
<sequence>MPSSRRSKRGTKKAATEPPAQVEAGGGNVFAELGIAQPDLALVKARLVQQIRDLIAEQGLNQMQAAKLLGLDQPKVSALVRGRTSGYTTDRLFKFLNLLGRHVDITIRPVTNNATAAETRVVLG</sequence>
<dbReference type="SMART" id="SM00530">
    <property type="entry name" value="HTH_XRE"/>
    <property type="match status" value="1"/>
</dbReference>
<accession>A0A6M5YP90</accession>
<protein>
    <submittedName>
        <fullName evidence="3">Transcriptional regulator, XRE family</fullName>
    </submittedName>
</protein>
<dbReference type="InterPro" id="IPR010982">
    <property type="entry name" value="Lambda_DNA-bd_dom_sf"/>
</dbReference>
<dbReference type="EMBL" id="CP053452">
    <property type="protein sequence ID" value="QJW95788.1"/>
    <property type="molecule type" value="Genomic_DNA"/>
</dbReference>